<proteinExistence type="inferred from homology"/>
<dbReference type="RefSeq" id="WP_091335602.1">
    <property type="nucleotide sequence ID" value="NZ_FNYC01000002.1"/>
</dbReference>
<dbReference type="InterPro" id="IPR017867">
    <property type="entry name" value="Tyr_phospatase_low_mol_wt"/>
</dbReference>
<dbReference type="PANTHER" id="PTHR11717">
    <property type="entry name" value="LOW MOLECULAR WEIGHT PROTEIN TYROSINE PHOSPHATASE"/>
    <property type="match status" value="1"/>
</dbReference>
<dbReference type="STRING" id="529704.SAMN02927913_1001"/>
<evidence type="ECO:0000313" key="9">
    <source>
        <dbReference type="Proteomes" id="UP000199420"/>
    </source>
</evidence>
<dbReference type="InterPro" id="IPR023485">
    <property type="entry name" value="Ptyr_pPase"/>
</dbReference>
<dbReference type="EMBL" id="FNYC01000002">
    <property type="protein sequence ID" value="SEI58683.1"/>
    <property type="molecule type" value="Genomic_DNA"/>
</dbReference>
<evidence type="ECO:0000256" key="1">
    <source>
        <dbReference type="ARBA" id="ARBA00011063"/>
    </source>
</evidence>
<evidence type="ECO:0000256" key="4">
    <source>
        <dbReference type="ARBA" id="ARBA00022912"/>
    </source>
</evidence>
<feature type="active site" description="Nucleophile" evidence="6">
    <location>
        <position position="9"/>
    </location>
</feature>
<evidence type="ECO:0000256" key="6">
    <source>
        <dbReference type="PIRSR" id="PIRSR617867-1"/>
    </source>
</evidence>
<dbReference type="PANTHER" id="PTHR11717:SF31">
    <property type="entry name" value="LOW MOLECULAR WEIGHT PROTEIN-TYROSINE-PHOSPHATASE ETP-RELATED"/>
    <property type="match status" value="1"/>
</dbReference>
<feature type="active site" evidence="6">
    <location>
        <position position="15"/>
    </location>
</feature>
<dbReference type="OrthoDB" id="9784339at2"/>
<dbReference type="SMART" id="SM00226">
    <property type="entry name" value="LMWPc"/>
    <property type="match status" value="1"/>
</dbReference>
<evidence type="ECO:0000256" key="5">
    <source>
        <dbReference type="ARBA" id="ARBA00051722"/>
    </source>
</evidence>
<comment type="similarity">
    <text evidence="1">Belongs to the low molecular weight phosphotyrosine protein phosphatase family.</text>
</comment>
<dbReference type="Gene3D" id="3.40.50.2300">
    <property type="match status" value="1"/>
</dbReference>
<dbReference type="EC" id="3.1.3.48" evidence="2"/>
<name>A0A1H6RSE7_9GAMM</name>
<gene>
    <name evidence="8" type="ORF">SAMN04487997_1085</name>
</gene>
<dbReference type="PRINTS" id="PR00719">
    <property type="entry name" value="LMWPTPASE"/>
</dbReference>
<organism evidence="8 9">
    <name type="scientific">Frateuria terrea</name>
    <dbReference type="NCBI Taxonomy" id="529704"/>
    <lineage>
        <taxon>Bacteria</taxon>
        <taxon>Pseudomonadati</taxon>
        <taxon>Pseudomonadota</taxon>
        <taxon>Gammaproteobacteria</taxon>
        <taxon>Lysobacterales</taxon>
        <taxon>Rhodanobacteraceae</taxon>
        <taxon>Frateuria</taxon>
    </lineage>
</organism>
<dbReference type="SUPFAM" id="SSF52788">
    <property type="entry name" value="Phosphotyrosine protein phosphatases I"/>
    <property type="match status" value="1"/>
</dbReference>
<dbReference type="InterPro" id="IPR036196">
    <property type="entry name" value="Ptyr_pPase_sf"/>
</dbReference>
<dbReference type="InterPro" id="IPR050438">
    <property type="entry name" value="LMW_PTPase"/>
</dbReference>
<feature type="active site" description="Proton donor" evidence="6">
    <location>
        <position position="117"/>
    </location>
</feature>
<evidence type="ECO:0000256" key="3">
    <source>
        <dbReference type="ARBA" id="ARBA00022801"/>
    </source>
</evidence>
<evidence type="ECO:0000256" key="2">
    <source>
        <dbReference type="ARBA" id="ARBA00013064"/>
    </source>
</evidence>
<dbReference type="Pfam" id="PF01451">
    <property type="entry name" value="LMWPc"/>
    <property type="match status" value="1"/>
</dbReference>
<dbReference type="Proteomes" id="UP000199420">
    <property type="component" value="Unassembled WGS sequence"/>
</dbReference>
<accession>A0A1H6RSE7</accession>
<keyword evidence="3" id="KW-0378">Hydrolase</keyword>
<dbReference type="GO" id="GO:0004725">
    <property type="term" value="F:protein tyrosine phosphatase activity"/>
    <property type="evidence" value="ECO:0007669"/>
    <property type="project" value="UniProtKB-EC"/>
</dbReference>
<dbReference type="AlphaFoldDB" id="A0A1H6RSE7"/>
<comment type="catalytic activity">
    <reaction evidence="5">
        <text>O-phospho-L-tyrosyl-[protein] + H2O = L-tyrosyl-[protein] + phosphate</text>
        <dbReference type="Rhea" id="RHEA:10684"/>
        <dbReference type="Rhea" id="RHEA-COMP:10136"/>
        <dbReference type="Rhea" id="RHEA-COMP:20101"/>
        <dbReference type="ChEBI" id="CHEBI:15377"/>
        <dbReference type="ChEBI" id="CHEBI:43474"/>
        <dbReference type="ChEBI" id="CHEBI:46858"/>
        <dbReference type="ChEBI" id="CHEBI:61978"/>
        <dbReference type="EC" id="3.1.3.48"/>
    </reaction>
</comment>
<reference evidence="8 9" key="1">
    <citation type="submission" date="2016-10" db="EMBL/GenBank/DDBJ databases">
        <authorList>
            <person name="de Groot N.N."/>
        </authorList>
    </citation>
    <scope>NUCLEOTIDE SEQUENCE [LARGE SCALE GENOMIC DNA]</scope>
    <source>
        <strain evidence="8 9">DSM 26515</strain>
    </source>
</reference>
<evidence type="ECO:0000313" key="8">
    <source>
        <dbReference type="EMBL" id="SEI58683.1"/>
    </source>
</evidence>
<keyword evidence="4" id="KW-0904">Protein phosphatase</keyword>
<sequence length="144" mass="16206">MFNSILVVCVGNVCRSPVAEFLFRRELGERDIRVSSAGLGALVGRPMEKDAAELLHEEGIDASGHRARQLEPSMLRDADLVLAMEHRHLKSAVRLAPEASGKIFLFDKWHAGGDVPDPYRRSRSVFEQVHDSIERGVGRWLRYL</sequence>
<keyword evidence="9" id="KW-1185">Reference proteome</keyword>
<feature type="domain" description="Phosphotyrosine protein phosphatase I" evidence="7">
    <location>
        <begin position="3"/>
        <end position="143"/>
    </location>
</feature>
<evidence type="ECO:0000259" key="7">
    <source>
        <dbReference type="SMART" id="SM00226"/>
    </source>
</evidence>
<protein>
    <recommendedName>
        <fullName evidence="2">protein-tyrosine-phosphatase</fullName>
        <ecNumber evidence="2">3.1.3.48</ecNumber>
    </recommendedName>
</protein>
<dbReference type="CDD" id="cd16343">
    <property type="entry name" value="LMWPTP"/>
    <property type="match status" value="1"/>
</dbReference>